<evidence type="ECO:0000313" key="3">
    <source>
        <dbReference type="Proteomes" id="UP000236291"/>
    </source>
</evidence>
<reference evidence="2 3" key="2">
    <citation type="journal article" date="2017" name="Front. Plant Sci.">
        <title>Gene Classification and Mining of Molecular Markers Useful in Red Clover (Trifolium pratense) Breeding.</title>
        <authorList>
            <person name="Istvanek J."/>
            <person name="Dluhosova J."/>
            <person name="Dluhos P."/>
            <person name="Patkova L."/>
            <person name="Nedelnik J."/>
            <person name="Repkova J."/>
        </authorList>
    </citation>
    <scope>NUCLEOTIDE SEQUENCE [LARGE SCALE GENOMIC DNA]</scope>
    <source>
        <strain evidence="3">cv. Tatra</strain>
        <tissue evidence="2">Young leaves</tissue>
    </source>
</reference>
<sequence>MMRELALEKRKLDSLLPVCQNLCGIHDEDGDSVWRKVWHLKVPERVRTLVWMTVHNRLLTNSLKSEMGLSHALCDSCGDVEETTLHVMRDCPRAKNIWNCVIPSKDKAISYMGDLQHWISFNIHNSMQWMGSGKWCDFWAYCCYCLWQCGETRRFMKSSLFGQ</sequence>
<protein>
    <submittedName>
        <fullName evidence="2">Ribonuclease H</fullName>
    </submittedName>
</protein>
<name>A0A2K3K3M3_TRIPR</name>
<dbReference type="InterPro" id="IPR026960">
    <property type="entry name" value="RVT-Znf"/>
</dbReference>
<feature type="domain" description="Reverse transcriptase zinc-binding" evidence="1">
    <location>
        <begin position="29"/>
        <end position="98"/>
    </location>
</feature>
<dbReference type="AlphaFoldDB" id="A0A2K3K3M3"/>
<accession>A0A2K3K3M3</accession>
<evidence type="ECO:0000313" key="2">
    <source>
        <dbReference type="EMBL" id="PNX60889.1"/>
    </source>
</evidence>
<reference evidence="2 3" key="1">
    <citation type="journal article" date="2014" name="Am. J. Bot.">
        <title>Genome assembly and annotation for red clover (Trifolium pratense; Fabaceae).</title>
        <authorList>
            <person name="Istvanek J."/>
            <person name="Jaros M."/>
            <person name="Krenek A."/>
            <person name="Repkova J."/>
        </authorList>
    </citation>
    <scope>NUCLEOTIDE SEQUENCE [LARGE SCALE GENOMIC DNA]</scope>
    <source>
        <strain evidence="3">cv. Tatra</strain>
        <tissue evidence="2">Young leaves</tissue>
    </source>
</reference>
<proteinExistence type="predicted"/>
<dbReference type="Pfam" id="PF13966">
    <property type="entry name" value="zf-RVT"/>
    <property type="match status" value="1"/>
</dbReference>
<dbReference type="STRING" id="57577.A0A2K3K3M3"/>
<organism evidence="2 3">
    <name type="scientific">Trifolium pratense</name>
    <name type="common">Red clover</name>
    <dbReference type="NCBI Taxonomy" id="57577"/>
    <lineage>
        <taxon>Eukaryota</taxon>
        <taxon>Viridiplantae</taxon>
        <taxon>Streptophyta</taxon>
        <taxon>Embryophyta</taxon>
        <taxon>Tracheophyta</taxon>
        <taxon>Spermatophyta</taxon>
        <taxon>Magnoliopsida</taxon>
        <taxon>eudicotyledons</taxon>
        <taxon>Gunneridae</taxon>
        <taxon>Pentapetalae</taxon>
        <taxon>rosids</taxon>
        <taxon>fabids</taxon>
        <taxon>Fabales</taxon>
        <taxon>Fabaceae</taxon>
        <taxon>Papilionoideae</taxon>
        <taxon>50 kb inversion clade</taxon>
        <taxon>NPAAA clade</taxon>
        <taxon>Hologalegina</taxon>
        <taxon>IRL clade</taxon>
        <taxon>Trifolieae</taxon>
        <taxon>Trifolium</taxon>
    </lineage>
</organism>
<evidence type="ECO:0000259" key="1">
    <source>
        <dbReference type="Pfam" id="PF13966"/>
    </source>
</evidence>
<gene>
    <name evidence="2" type="ORF">L195_g052167</name>
</gene>
<dbReference type="Proteomes" id="UP000236291">
    <property type="component" value="Unassembled WGS sequence"/>
</dbReference>
<comment type="caution">
    <text evidence="2">The sequence shown here is derived from an EMBL/GenBank/DDBJ whole genome shotgun (WGS) entry which is preliminary data.</text>
</comment>
<dbReference type="EMBL" id="ASHM01083893">
    <property type="protein sequence ID" value="PNX60889.1"/>
    <property type="molecule type" value="Genomic_DNA"/>
</dbReference>